<evidence type="ECO:0000256" key="3">
    <source>
        <dbReference type="ARBA" id="ARBA00023163"/>
    </source>
</evidence>
<dbReference type="PANTHER" id="PTHR30136">
    <property type="entry name" value="HELIX-TURN-HELIX TRANSCRIPTIONAL REGULATOR, ICLR FAMILY"/>
    <property type="match status" value="1"/>
</dbReference>
<keyword evidence="4" id="KW-1133">Transmembrane helix</keyword>
<feature type="transmembrane region" description="Helical" evidence="4">
    <location>
        <begin position="22"/>
        <end position="42"/>
    </location>
</feature>
<evidence type="ECO:0000313" key="6">
    <source>
        <dbReference type="EMBL" id="TYQ06760.1"/>
    </source>
</evidence>
<feature type="domain" description="IclR-ED" evidence="5">
    <location>
        <begin position="108"/>
        <end position="278"/>
    </location>
</feature>
<dbReference type="PANTHER" id="PTHR30136:SF24">
    <property type="entry name" value="HTH-TYPE TRANSCRIPTIONAL REPRESSOR ALLR"/>
    <property type="match status" value="1"/>
</dbReference>
<dbReference type="Gene3D" id="1.10.10.10">
    <property type="entry name" value="Winged helix-like DNA-binding domain superfamily/Winged helix DNA-binding domain"/>
    <property type="match status" value="1"/>
</dbReference>
<dbReference type="InterPro" id="IPR029016">
    <property type="entry name" value="GAF-like_dom_sf"/>
</dbReference>
<dbReference type="InterPro" id="IPR005471">
    <property type="entry name" value="Tscrpt_reg_IclR_N"/>
</dbReference>
<dbReference type="GO" id="GO:0003700">
    <property type="term" value="F:DNA-binding transcription factor activity"/>
    <property type="evidence" value="ECO:0007669"/>
    <property type="project" value="TreeGrafter"/>
</dbReference>
<keyword evidence="3" id="KW-0804">Transcription</keyword>
<dbReference type="Gene3D" id="3.30.450.40">
    <property type="match status" value="1"/>
</dbReference>
<keyword evidence="1" id="KW-0805">Transcription regulation</keyword>
<dbReference type="PROSITE" id="PS51078">
    <property type="entry name" value="ICLR_ED"/>
    <property type="match status" value="1"/>
</dbReference>
<evidence type="ECO:0000259" key="5">
    <source>
        <dbReference type="PROSITE" id="PS51078"/>
    </source>
</evidence>
<sequence length="278" mass="30041">MHWTASGKESANFQEDRLHSKYLYVILCINSLITVGVIQIAVKTISGLTRGLRVIEAIAAHQPIGLTALSRLLEVDKSAMQRTLATLHEAQWIHPVGEAPPRWELSTRCVVVAGQVYNGSSLAARAQPVMTKIRDTTGETVHLAVAEEEHMIVLGVVEGTHMVRTGLKPGQIHVPETSAAGRVIHAYQSQEERMNSSGQPDLLLADAEYQEIRRRGWAASEEAVQQGSTSLAAAVLDASGSPLAAIVISGPATRLTEEYFARYGELLRSAADQLGGSY</sequence>
<gene>
    <name evidence="6" type="ORF">FNL38_102904</name>
</gene>
<accession>A0A652YUL4</accession>
<reference evidence="6" key="1">
    <citation type="submission" date="2019-07" db="EMBL/GenBank/DDBJ databases">
        <title>Genomic Encyclopedia of Type Strains, Phase IV (KMG-IV): sequencing the most valuable type-strain genomes for metagenomic binning, comparative biology and taxonomic classification.</title>
        <authorList>
            <person name="Goeker M."/>
        </authorList>
    </citation>
    <scope>NUCLEOTIDE SEQUENCE</scope>
    <source>
        <strain evidence="6">DSM 44596</strain>
    </source>
</reference>
<dbReference type="SUPFAM" id="SSF46785">
    <property type="entry name" value="Winged helix' DNA-binding domain"/>
    <property type="match status" value="1"/>
</dbReference>
<keyword evidence="4" id="KW-0472">Membrane</keyword>
<keyword evidence="2" id="KW-0238">DNA-binding</keyword>
<evidence type="ECO:0000256" key="1">
    <source>
        <dbReference type="ARBA" id="ARBA00023015"/>
    </source>
</evidence>
<dbReference type="InterPro" id="IPR014757">
    <property type="entry name" value="Tscrpt_reg_IclR_C"/>
</dbReference>
<dbReference type="InterPro" id="IPR050707">
    <property type="entry name" value="HTH_MetabolicPath_Reg"/>
</dbReference>
<organism evidence="6">
    <name type="scientific">Nocardia globerula</name>
    <dbReference type="NCBI Taxonomy" id="1818"/>
    <lineage>
        <taxon>Bacteria</taxon>
        <taxon>Bacillati</taxon>
        <taxon>Actinomycetota</taxon>
        <taxon>Actinomycetes</taxon>
        <taxon>Mycobacteriales</taxon>
        <taxon>Nocardiaceae</taxon>
        <taxon>Nocardia</taxon>
    </lineage>
</organism>
<dbReference type="GO" id="GO:0045892">
    <property type="term" value="P:negative regulation of DNA-templated transcription"/>
    <property type="evidence" value="ECO:0007669"/>
    <property type="project" value="TreeGrafter"/>
</dbReference>
<name>A0A652YUL4_NOCGL</name>
<dbReference type="SMART" id="SM00346">
    <property type="entry name" value="HTH_ICLR"/>
    <property type="match status" value="1"/>
</dbReference>
<protein>
    <submittedName>
        <fullName evidence="6">IclR family transcriptional regulator</fullName>
    </submittedName>
</protein>
<evidence type="ECO:0000256" key="4">
    <source>
        <dbReference type="SAM" id="Phobius"/>
    </source>
</evidence>
<proteinExistence type="predicted"/>
<dbReference type="InterPro" id="IPR036390">
    <property type="entry name" value="WH_DNA-bd_sf"/>
</dbReference>
<dbReference type="AlphaFoldDB" id="A0A652YUL4"/>
<dbReference type="EMBL" id="VNIQ01000002">
    <property type="protein sequence ID" value="TYQ06760.1"/>
    <property type="molecule type" value="Genomic_DNA"/>
</dbReference>
<dbReference type="GO" id="GO:0003677">
    <property type="term" value="F:DNA binding"/>
    <property type="evidence" value="ECO:0007669"/>
    <property type="project" value="UniProtKB-KW"/>
</dbReference>
<dbReference type="Pfam" id="PF09339">
    <property type="entry name" value="HTH_IclR"/>
    <property type="match status" value="1"/>
</dbReference>
<comment type="caution">
    <text evidence="6">The sequence shown here is derived from an EMBL/GenBank/DDBJ whole genome shotgun (WGS) entry which is preliminary data.</text>
</comment>
<evidence type="ECO:0000256" key="2">
    <source>
        <dbReference type="ARBA" id="ARBA00023125"/>
    </source>
</evidence>
<dbReference type="SUPFAM" id="SSF55781">
    <property type="entry name" value="GAF domain-like"/>
    <property type="match status" value="1"/>
</dbReference>
<dbReference type="InterPro" id="IPR036388">
    <property type="entry name" value="WH-like_DNA-bd_sf"/>
</dbReference>
<keyword evidence="4" id="KW-0812">Transmembrane</keyword>
<dbReference type="Pfam" id="PF01614">
    <property type="entry name" value="IclR_C"/>
    <property type="match status" value="1"/>
</dbReference>